<evidence type="ECO:0000313" key="2">
    <source>
        <dbReference type="EMBL" id="MBW0533699.1"/>
    </source>
</evidence>
<evidence type="ECO:0000313" key="3">
    <source>
        <dbReference type="Proteomes" id="UP000765509"/>
    </source>
</evidence>
<name>A0A9Q3F6M4_9BASI</name>
<dbReference type="Proteomes" id="UP000765509">
    <property type="component" value="Unassembled WGS sequence"/>
</dbReference>
<evidence type="ECO:0000256" key="1">
    <source>
        <dbReference type="SAM" id="MobiDB-lite"/>
    </source>
</evidence>
<protein>
    <submittedName>
        <fullName evidence="2">Uncharacterized protein</fullName>
    </submittedName>
</protein>
<reference evidence="2" key="1">
    <citation type="submission" date="2021-03" db="EMBL/GenBank/DDBJ databases">
        <title>Draft genome sequence of rust myrtle Austropuccinia psidii MF-1, a brazilian biotype.</title>
        <authorList>
            <person name="Quecine M.C."/>
            <person name="Pachon D.M.R."/>
            <person name="Bonatelli M.L."/>
            <person name="Correr F.H."/>
            <person name="Franceschini L.M."/>
            <person name="Leite T.F."/>
            <person name="Margarido G.R.A."/>
            <person name="Almeida C.A."/>
            <person name="Ferrarezi J.A."/>
            <person name="Labate C.A."/>
        </authorList>
    </citation>
    <scope>NUCLEOTIDE SEQUENCE</scope>
    <source>
        <strain evidence="2">MF-1</strain>
    </source>
</reference>
<comment type="caution">
    <text evidence="2">The sequence shown here is derived from an EMBL/GenBank/DDBJ whole genome shotgun (WGS) entry which is preliminary data.</text>
</comment>
<dbReference type="EMBL" id="AVOT02038774">
    <property type="protein sequence ID" value="MBW0533699.1"/>
    <property type="molecule type" value="Genomic_DNA"/>
</dbReference>
<keyword evidence="3" id="KW-1185">Reference proteome</keyword>
<sequence>MGPLCPFWPKSNEAKRGQGLINQHPNHKWAHLSHFWPQNPTNPELAKTTLRPKIDQEPQNGHNSVHGLWQPPEATSSAPSKDSPKAQGKTFPSSMHPVLKDPGVVHIWYNIPLCTIFAQQSNGDIFRNKLHDSKSIPQSFTNFKGGCFGYSFLQFPGSYQRTIRGPQPPGPAGVGLSILIRTILREILRGYNSFKLLSRFQVFSIPGTTQLVHTGSNQASCMALAHLSQFIFHYGNSVTQFNSQYGQNCIGPIQTIQPGDSPSRISLSAFHIYWPPFLTLDLFPQLINILDLSLLLFFFHFTTVNTDNLK</sequence>
<gene>
    <name evidence="2" type="ORF">O181_073414</name>
</gene>
<feature type="region of interest" description="Disordered" evidence="1">
    <location>
        <begin position="54"/>
        <end position="95"/>
    </location>
</feature>
<organism evidence="2 3">
    <name type="scientific">Austropuccinia psidii MF-1</name>
    <dbReference type="NCBI Taxonomy" id="1389203"/>
    <lineage>
        <taxon>Eukaryota</taxon>
        <taxon>Fungi</taxon>
        <taxon>Dikarya</taxon>
        <taxon>Basidiomycota</taxon>
        <taxon>Pucciniomycotina</taxon>
        <taxon>Pucciniomycetes</taxon>
        <taxon>Pucciniales</taxon>
        <taxon>Sphaerophragmiaceae</taxon>
        <taxon>Austropuccinia</taxon>
    </lineage>
</organism>
<proteinExistence type="predicted"/>
<dbReference type="AlphaFoldDB" id="A0A9Q3F6M4"/>
<accession>A0A9Q3F6M4</accession>